<dbReference type="AlphaFoldDB" id="A0A923L9A4"/>
<gene>
    <name evidence="2" type="ORF">H8S44_00705</name>
</gene>
<dbReference type="RefSeq" id="WP_118646120.1">
    <property type="nucleotide sequence ID" value="NZ_JACOOR010000001.1"/>
</dbReference>
<feature type="compositionally biased region" description="Acidic residues" evidence="1">
    <location>
        <begin position="149"/>
        <end position="161"/>
    </location>
</feature>
<accession>A0A923L9A4</accession>
<reference evidence="2" key="1">
    <citation type="submission" date="2020-08" db="EMBL/GenBank/DDBJ databases">
        <title>Genome public.</title>
        <authorList>
            <person name="Liu C."/>
            <person name="Sun Q."/>
        </authorList>
    </citation>
    <scope>NUCLEOTIDE SEQUENCE</scope>
    <source>
        <strain evidence="2">NSJ-68</strain>
    </source>
</reference>
<evidence type="ECO:0000313" key="3">
    <source>
        <dbReference type="Proteomes" id="UP000649345"/>
    </source>
</evidence>
<keyword evidence="3" id="KW-1185">Reference proteome</keyword>
<protein>
    <submittedName>
        <fullName evidence="2">Uncharacterized protein</fullName>
    </submittedName>
</protein>
<feature type="region of interest" description="Disordered" evidence="1">
    <location>
        <begin position="138"/>
        <end position="161"/>
    </location>
</feature>
<dbReference type="Proteomes" id="UP000649345">
    <property type="component" value="Unassembled WGS sequence"/>
</dbReference>
<comment type="caution">
    <text evidence="2">The sequence shown here is derived from an EMBL/GenBank/DDBJ whole genome shotgun (WGS) entry which is preliminary data.</text>
</comment>
<dbReference type="EMBL" id="JACOOR010000001">
    <property type="protein sequence ID" value="MBC5658305.1"/>
    <property type="molecule type" value="Genomic_DNA"/>
</dbReference>
<evidence type="ECO:0000313" key="2">
    <source>
        <dbReference type="EMBL" id="MBC5658305.1"/>
    </source>
</evidence>
<name>A0A923L9A4_9FIRM</name>
<evidence type="ECO:0000256" key="1">
    <source>
        <dbReference type="SAM" id="MobiDB-lite"/>
    </source>
</evidence>
<sequence>MDENRLPELPQETFRPMIAQSVQLEQFLGEELIFCFQDLDGVHTFTTCYGDIYKTVNALRDYVRLLESVCDQWELTGFHRATYEYHAEKLRKIADKLQAGIGYDYDKAVERCKKKRAKKSHSSDVGEDALLLTVRAANKSADNEKEAAPYEEDTPWEPELE</sequence>
<proteinExistence type="predicted"/>
<organism evidence="2 3">
    <name type="scientific">Anaerosacchariphilus hominis</name>
    <dbReference type="NCBI Taxonomy" id="2763017"/>
    <lineage>
        <taxon>Bacteria</taxon>
        <taxon>Bacillati</taxon>
        <taxon>Bacillota</taxon>
        <taxon>Clostridia</taxon>
        <taxon>Lachnospirales</taxon>
        <taxon>Lachnospiraceae</taxon>
        <taxon>Anaerosacchariphilus</taxon>
    </lineage>
</organism>